<dbReference type="EMBL" id="PPHD01061556">
    <property type="protein sequence ID" value="POI22123.1"/>
    <property type="molecule type" value="Genomic_DNA"/>
</dbReference>
<dbReference type="PROSITE" id="PS00518">
    <property type="entry name" value="ZF_RING_1"/>
    <property type="match status" value="1"/>
</dbReference>
<dbReference type="PANTHER" id="PTHR23327:SF50">
    <property type="entry name" value="LON PEPTIDASE N-TERMINAL DOMAIN AND RING FINGER PROTEIN 1"/>
    <property type="match status" value="1"/>
</dbReference>
<dbReference type="Proteomes" id="UP000237246">
    <property type="component" value="Unassembled WGS sequence"/>
</dbReference>
<protein>
    <recommendedName>
        <fullName evidence="9">RING-type domain-containing protein</fullName>
    </recommendedName>
</protein>
<dbReference type="GO" id="GO:0061630">
    <property type="term" value="F:ubiquitin protein ligase activity"/>
    <property type="evidence" value="ECO:0007669"/>
    <property type="project" value="TreeGrafter"/>
</dbReference>
<feature type="domain" description="RING-type" evidence="5">
    <location>
        <begin position="6"/>
        <end position="33"/>
    </location>
</feature>
<dbReference type="Gene3D" id="3.30.40.10">
    <property type="entry name" value="Zinc/RING finger domain, C3HC4 (zinc finger)"/>
    <property type="match status" value="1"/>
</dbReference>
<keyword evidence="2 4" id="KW-0863">Zinc-finger</keyword>
<reference evidence="7 8" key="1">
    <citation type="submission" date="2018-01" db="EMBL/GenBank/DDBJ databases">
        <title>Comparison of the Chinese Bamboo Partridge and Red Junglefowl genome sequences highlights the importance of demography in genome evolution.</title>
        <authorList>
            <person name="Tiley G.P."/>
            <person name="Kimball R.T."/>
            <person name="Braun E.L."/>
            <person name="Burleigh J.G."/>
        </authorList>
    </citation>
    <scope>NUCLEOTIDE SEQUENCE [LARGE SCALE GENOMIC DNA]</scope>
    <source>
        <strain evidence="7">RTK389</strain>
        <tissue evidence="7">Blood</tissue>
    </source>
</reference>
<dbReference type="SUPFAM" id="SSF88697">
    <property type="entry name" value="PUA domain-like"/>
    <property type="match status" value="1"/>
</dbReference>
<accession>A0A2P4SDD3</accession>
<evidence type="ECO:0000256" key="2">
    <source>
        <dbReference type="ARBA" id="ARBA00022771"/>
    </source>
</evidence>
<dbReference type="InterPro" id="IPR003111">
    <property type="entry name" value="Lon_prtase_N"/>
</dbReference>
<sequence>MFFEPVTTPCGHTFCKECLERCLDHRPNCPLCKQSLREYLKAGSYNPTVLLQDIMVAAFPAQLAERRELHQAEMAELSNLTTNIPIFVCTMSFPGVACPLHIFEPRYRLMIRRCQETGTRRFGMCIYENGKSFADYGCMLEIRQLELLADGRSLVDTIGGRRFRVLRRGHRDGYNTADIEYLEDKKASADGPTWCWWLISILPLDPSFQLRLFSSTSLHTRLAQLQRVLLALLQPSPEHSPQGFV</sequence>
<dbReference type="InterPro" id="IPR017907">
    <property type="entry name" value="Znf_RING_CS"/>
</dbReference>
<dbReference type="SUPFAM" id="SSF57850">
    <property type="entry name" value="RING/U-box"/>
    <property type="match status" value="1"/>
</dbReference>
<evidence type="ECO:0000313" key="8">
    <source>
        <dbReference type="Proteomes" id="UP000237246"/>
    </source>
</evidence>
<evidence type="ECO:0000259" key="5">
    <source>
        <dbReference type="PROSITE" id="PS50089"/>
    </source>
</evidence>
<proteinExistence type="predicted"/>
<name>A0A2P4SDD3_BAMTH</name>
<comment type="caution">
    <text evidence="7">The sequence shown here is derived from an EMBL/GenBank/DDBJ whole genome shotgun (WGS) entry which is preliminary data.</text>
</comment>
<evidence type="ECO:0000256" key="1">
    <source>
        <dbReference type="ARBA" id="ARBA00022723"/>
    </source>
</evidence>
<evidence type="ECO:0000256" key="4">
    <source>
        <dbReference type="PROSITE-ProRule" id="PRU00175"/>
    </source>
</evidence>
<dbReference type="AlphaFoldDB" id="A0A2P4SDD3"/>
<dbReference type="Pfam" id="PF02190">
    <property type="entry name" value="LON_substr_bdg"/>
    <property type="match status" value="1"/>
</dbReference>
<keyword evidence="8" id="KW-1185">Reference proteome</keyword>
<keyword evidence="3" id="KW-0862">Zinc</keyword>
<evidence type="ECO:0000256" key="3">
    <source>
        <dbReference type="ARBA" id="ARBA00022833"/>
    </source>
</evidence>
<dbReference type="PANTHER" id="PTHR23327">
    <property type="entry name" value="RING FINGER PROTEIN 127"/>
    <property type="match status" value="1"/>
</dbReference>
<dbReference type="GO" id="GO:0008270">
    <property type="term" value="F:zinc ion binding"/>
    <property type="evidence" value="ECO:0007669"/>
    <property type="project" value="UniProtKB-KW"/>
</dbReference>
<dbReference type="Pfam" id="PF13923">
    <property type="entry name" value="zf-C3HC4_2"/>
    <property type="match status" value="1"/>
</dbReference>
<dbReference type="InterPro" id="IPR013083">
    <property type="entry name" value="Znf_RING/FYVE/PHD"/>
</dbReference>
<gene>
    <name evidence="7" type="ORF">CIB84_014130</name>
</gene>
<organism evidence="7 8">
    <name type="scientific">Bambusicola thoracicus</name>
    <name type="common">Chinese bamboo-partridge</name>
    <name type="synonym">Perdix thoracica</name>
    <dbReference type="NCBI Taxonomy" id="9083"/>
    <lineage>
        <taxon>Eukaryota</taxon>
        <taxon>Metazoa</taxon>
        <taxon>Chordata</taxon>
        <taxon>Craniata</taxon>
        <taxon>Vertebrata</taxon>
        <taxon>Euteleostomi</taxon>
        <taxon>Archelosauria</taxon>
        <taxon>Archosauria</taxon>
        <taxon>Dinosauria</taxon>
        <taxon>Saurischia</taxon>
        <taxon>Theropoda</taxon>
        <taxon>Coelurosauria</taxon>
        <taxon>Aves</taxon>
        <taxon>Neognathae</taxon>
        <taxon>Galloanserae</taxon>
        <taxon>Galliformes</taxon>
        <taxon>Phasianidae</taxon>
        <taxon>Perdicinae</taxon>
        <taxon>Bambusicola</taxon>
    </lineage>
</organism>
<dbReference type="SMART" id="SM00464">
    <property type="entry name" value="LON"/>
    <property type="match status" value="1"/>
</dbReference>
<keyword evidence="1" id="KW-0479">Metal-binding</keyword>
<dbReference type="PROSITE" id="PS51787">
    <property type="entry name" value="LON_N"/>
    <property type="match status" value="1"/>
</dbReference>
<dbReference type="InterPro" id="IPR046336">
    <property type="entry name" value="Lon_prtase_N_sf"/>
</dbReference>
<feature type="domain" description="Lon N-terminal" evidence="6">
    <location>
        <begin position="74"/>
        <end position="245"/>
    </location>
</feature>
<dbReference type="InterPro" id="IPR015947">
    <property type="entry name" value="PUA-like_sf"/>
</dbReference>
<dbReference type="InterPro" id="IPR001841">
    <property type="entry name" value="Znf_RING"/>
</dbReference>
<dbReference type="Gene3D" id="2.30.130.40">
    <property type="entry name" value="LON domain-like"/>
    <property type="match status" value="1"/>
</dbReference>
<evidence type="ECO:0008006" key="9">
    <source>
        <dbReference type="Google" id="ProtNLM"/>
    </source>
</evidence>
<dbReference type="OrthoDB" id="264917at2759"/>
<evidence type="ECO:0000259" key="6">
    <source>
        <dbReference type="PROSITE" id="PS51787"/>
    </source>
</evidence>
<dbReference type="PROSITE" id="PS50089">
    <property type="entry name" value="ZF_RING_2"/>
    <property type="match status" value="1"/>
</dbReference>
<dbReference type="CDD" id="cd16514">
    <property type="entry name" value="RING-HC_LONFs_rpt2"/>
    <property type="match status" value="1"/>
</dbReference>
<evidence type="ECO:0000313" key="7">
    <source>
        <dbReference type="EMBL" id="POI22123.1"/>
    </source>
</evidence>